<feature type="domain" description="C2H2-type" evidence="9">
    <location>
        <begin position="406"/>
        <end position="433"/>
    </location>
</feature>
<feature type="compositionally biased region" description="Low complexity" evidence="8">
    <location>
        <begin position="669"/>
        <end position="685"/>
    </location>
</feature>
<organism evidence="10 11">
    <name type="scientific">Hyalella azteca</name>
    <name type="common">Amphipod</name>
    <dbReference type="NCBI Taxonomy" id="294128"/>
    <lineage>
        <taxon>Eukaryota</taxon>
        <taxon>Metazoa</taxon>
        <taxon>Ecdysozoa</taxon>
        <taxon>Arthropoda</taxon>
        <taxon>Crustacea</taxon>
        <taxon>Multicrustacea</taxon>
        <taxon>Malacostraca</taxon>
        <taxon>Eumalacostraca</taxon>
        <taxon>Peracarida</taxon>
        <taxon>Amphipoda</taxon>
        <taxon>Senticaudata</taxon>
        <taxon>Talitrida</taxon>
        <taxon>Talitroidea</taxon>
        <taxon>Hyalellidae</taxon>
        <taxon>Hyalella</taxon>
    </lineage>
</organism>
<keyword evidence="2" id="KW-0479">Metal-binding</keyword>
<feature type="region of interest" description="Disordered" evidence="8">
    <location>
        <begin position="305"/>
        <end position="345"/>
    </location>
</feature>
<feature type="domain" description="C2H2-type" evidence="9">
    <location>
        <begin position="347"/>
        <end position="374"/>
    </location>
</feature>
<feature type="region of interest" description="Disordered" evidence="8">
    <location>
        <begin position="664"/>
        <end position="688"/>
    </location>
</feature>
<keyword evidence="6" id="KW-0539">Nucleus</keyword>
<comment type="subcellular location">
    <subcellularLocation>
        <location evidence="1">Nucleus</location>
    </subcellularLocation>
</comment>
<dbReference type="SMART" id="SM00355">
    <property type="entry name" value="ZnF_C2H2"/>
    <property type="match status" value="12"/>
</dbReference>
<dbReference type="SUPFAM" id="SSF57667">
    <property type="entry name" value="beta-beta-alpha zinc fingers"/>
    <property type="match status" value="5"/>
</dbReference>
<dbReference type="GeneID" id="108669661"/>
<proteinExistence type="predicted"/>
<evidence type="ECO:0000259" key="9">
    <source>
        <dbReference type="PROSITE" id="PS50157"/>
    </source>
</evidence>
<sequence length="1130" mass="122952">MEMNQETMSIVVGPGGRINMLTEEQANRLISSGQASVAHMSDDHLSLITGAQESLAGQDEDMSLQEQNMDAVCGDESLGEMTSNVGPEVEMKLSTSAAGDVHNLLEESRGLGCLSSDDDIDINMAMGRDKQMESANEELRVIVHGDEGQNLDCIVDADGNKIDVAIETEQHQQGINAGDMVQVYLHDDQNATVALVKEEGGSYCVQARVTGDVLLGCKDDEGDDDSAEMDTSGMTQDAAIAADGSNSSSKMSNSQHYSCSFCTYTSIYKNNYLRHVAKHNSDQELLHCRRCPFNTIYKHSLKRHMLTHPEEKPEESNANASTTTATATAATDADGGTESTSTSESSLLCDHCPYKTKNPQHFKRHLLRHSNEKTMKTYTCDTCGYASKYKQHYERHLLKHSGKKTYKCTECDYATAYIDNYKRHCMKHSKEKSFSCEQCNYTSAYPDNYKRHMLKHSGEKSYFCPHCNYASAYSDNYERHLLKHANGKIYTCTSCNYRSAYVDNYKRHLLKHTRDKLHTCQYCNYSTVYIDNYRRHVTVHTGEGAQTCPHCNYSTTIKYKYKQHMSLHTGQGLIQCPYCPYKTPRKYQYKRHLSIHTQEGRYNCTICSHSTAYKSSHRKHMLKHGKEPDFAAETSSAETLNEDGGATEHTGITVSIGMHDSTDMNALMEPTTSSSSSSLKSEPSKALNMKSDMKMDVLTSEQMNTSPVTSGVAPLPTRSIRQIKSKRNSLARVCVANTDTVTSLTDCGKKPAESGGNFYNGAVSSDISTSSSSNISLLSGKITEESPAVVTSSGPQTARVAPMTRVSQQQQGQQPLQHQHQQISHIHNQQIQLISPLSAAVQDLTCGGQNLVVNRLGLPSAASDLTRHSSDHQHLASIQNLNAQNLMVASDRGINNLQDMAPLAGHLFCTNTQELSGLTVQDLSTLALQQQAPLGSRHAIAYTVQDMTSTGLNLSSSSTSLTTSRSVATSMTSDGLLPGTMDGVLSSIPSTSSSDTGGTVNLVHHQPVSSADLSTSIQSALHQGLSSGQIIASSGGQSFLLSTPASSQYFTPTPFSGGHPSHITFTAHLPSHIAAQLQSGGLTASSDAGDVGASHLPTSSITQVPQQTITFVQHAVNNAYEHATSNNNAG</sequence>
<protein>
    <submittedName>
        <fullName evidence="11">Zinc finger protein 236</fullName>
    </submittedName>
</protein>
<dbReference type="RefSeq" id="XP_018012546.1">
    <property type="nucleotide sequence ID" value="XM_018157057.2"/>
</dbReference>
<dbReference type="AlphaFoldDB" id="A0A8B7NGL8"/>
<feature type="domain" description="C2H2-type" evidence="9">
    <location>
        <begin position="518"/>
        <end position="545"/>
    </location>
</feature>
<feature type="region of interest" description="Disordered" evidence="8">
    <location>
        <begin position="1080"/>
        <end position="1099"/>
    </location>
</feature>
<evidence type="ECO:0000313" key="10">
    <source>
        <dbReference type="Proteomes" id="UP000694843"/>
    </source>
</evidence>
<keyword evidence="3" id="KW-0677">Repeat</keyword>
<keyword evidence="4 7" id="KW-0863">Zinc-finger</keyword>
<feature type="domain" description="C2H2-type" evidence="9">
    <location>
        <begin position="434"/>
        <end position="461"/>
    </location>
</feature>
<feature type="domain" description="C2H2-type" evidence="9">
    <location>
        <begin position="286"/>
        <end position="313"/>
    </location>
</feature>
<keyword evidence="5" id="KW-0862">Zinc</keyword>
<evidence type="ECO:0000256" key="2">
    <source>
        <dbReference type="ARBA" id="ARBA00022723"/>
    </source>
</evidence>
<evidence type="ECO:0000256" key="3">
    <source>
        <dbReference type="ARBA" id="ARBA00022737"/>
    </source>
</evidence>
<evidence type="ECO:0000256" key="7">
    <source>
        <dbReference type="PROSITE-ProRule" id="PRU00042"/>
    </source>
</evidence>
<dbReference type="OrthoDB" id="6336709at2759"/>
<evidence type="ECO:0000256" key="4">
    <source>
        <dbReference type="ARBA" id="ARBA00022771"/>
    </source>
</evidence>
<evidence type="ECO:0000256" key="1">
    <source>
        <dbReference type="ARBA" id="ARBA00004123"/>
    </source>
</evidence>
<name>A0A8B7NGL8_HYAAZ</name>
<dbReference type="OMA" id="MNALMEP"/>
<dbReference type="Proteomes" id="UP000694843">
    <property type="component" value="Unplaced"/>
</dbReference>
<dbReference type="Pfam" id="PF00096">
    <property type="entry name" value="zf-C2H2"/>
    <property type="match status" value="1"/>
</dbReference>
<dbReference type="GO" id="GO:0005634">
    <property type="term" value="C:nucleus"/>
    <property type="evidence" value="ECO:0007669"/>
    <property type="project" value="UniProtKB-SubCell"/>
</dbReference>
<dbReference type="InterPro" id="IPR036236">
    <property type="entry name" value="Znf_C2H2_sf"/>
</dbReference>
<feature type="domain" description="C2H2-type" evidence="9">
    <location>
        <begin position="378"/>
        <end position="405"/>
    </location>
</feature>
<evidence type="ECO:0000256" key="5">
    <source>
        <dbReference type="ARBA" id="ARBA00022833"/>
    </source>
</evidence>
<gene>
    <name evidence="11" type="primary">LOC108669661</name>
</gene>
<reference evidence="11" key="1">
    <citation type="submission" date="2025-08" db="UniProtKB">
        <authorList>
            <consortium name="RefSeq"/>
        </authorList>
    </citation>
    <scope>IDENTIFICATION</scope>
    <source>
        <tissue evidence="11">Whole organism</tissue>
    </source>
</reference>
<feature type="domain" description="C2H2-type" evidence="9">
    <location>
        <begin position="490"/>
        <end position="517"/>
    </location>
</feature>
<dbReference type="KEGG" id="hazt:108669661"/>
<dbReference type="PANTHER" id="PTHR24394:SF29">
    <property type="entry name" value="MYONEURIN"/>
    <property type="match status" value="1"/>
</dbReference>
<evidence type="ECO:0000256" key="6">
    <source>
        <dbReference type="ARBA" id="ARBA00023242"/>
    </source>
</evidence>
<evidence type="ECO:0000313" key="11">
    <source>
        <dbReference type="RefSeq" id="XP_018012546.1"/>
    </source>
</evidence>
<dbReference type="InterPro" id="IPR013087">
    <property type="entry name" value="Znf_C2H2_type"/>
</dbReference>
<evidence type="ECO:0000256" key="8">
    <source>
        <dbReference type="SAM" id="MobiDB-lite"/>
    </source>
</evidence>
<accession>A0A8B7NGL8</accession>
<feature type="compositionally biased region" description="Low complexity" evidence="8">
    <location>
        <begin position="316"/>
        <end position="345"/>
    </location>
</feature>
<keyword evidence="10" id="KW-1185">Reference proteome</keyword>
<dbReference type="GO" id="GO:0008270">
    <property type="term" value="F:zinc ion binding"/>
    <property type="evidence" value="ECO:0007669"/>
    <property type="project" value="UniProtKB-KW"/>
</dbReference>
<dbReference type="PANTHER" id="PTHR24394">
    <property type="entry name" value="ZINC FINGER PROTEIN"/>
    <property type="match status" value="1"/>
</dbReference>
<dbReference type="GO" id="GO:0000981">
    <property type="term" value="F:DNA-binding transcription factor activity, RNA polymerase II-specific"/>
    <property type="evidence" value="ECO:0007669"/>
    <property type="project" value="TreeGrafter"/>
</dbReference>
<dbReference type="PROSITE" id="PS50157">
    <property type="entry name" value="ZINC_FINGER_C2H2_2"/>
    <property type="match status" value="7"/>
</dbReference>
<dbReference type="Gene3D" id="3.30.160.60">
    <property type="entry name" value="Classic Zinc Finger"/>
    <property type="match status" value="6"/>
</dbReference>